<dbReference type="AlphaFoldDB" id="A0A0S4IU57"/>
<evidence type="ECO:0000313" key="3">
    <source>
        <dbReference type="Proteomes" id="UP000051952"/>
    </source>
</evidence>
<name>A0A0S4IU57_BODSA</name>
<protein>
    <submittedName>
        <fullName evidence="2">Membrane-associated protein, putative</fullName>
    </submittedName>
</protein>
<dbReference type="EMBL" id="CYKH01000268">
    <property type="protein sequence ID" value="CUF22220.1"/>
    <property type="molecule type" value="Genomic_DNA"/>
</dbReference>
<proteinExistence type="predicted"/>
<organism evidence="2 3">
    <name type="scientific">Bodo saltans</name>
    <name type="common">Flagellated protozoan</name>
    <dbReference type="NCBI Taxonomy" id="75058"/>
    <lineage>
        <taxon>Eukaryota</taxon>
        <taxon>Discoba</taxon>
        <taxon>Euglenozoa</taxon>
        <taxon>Kinetoplastea</taxon>
        <taxon>Metakinetoplastina</taxon>
        <taxon>Eubodonida</taxon>
        <taxon>Bodonidae</taxon>
        <taxon>Bodo</taxon>
    </lineage>
</organism>
<gene>
    <name evidence="2" type="ORF">BSAL_60320</name>
</gene>
<sequence>MFTVPLFILMFVSITSRFAILLSIFGTRTVVQFLMVMCHHSISDASKTKQTAMKCVHLLRVDFINHSTYKILC</sequence>
<dbReference type="Proteomes" id="UP000051952">
    <property type="component" value="Unassembled WGS sequence"/>
</dbReference>
<keyword evidence="1" id="KW-0472">Membrane</keyword>
<feature type="transmembrane region" description="Helical" evidence="1">
    <location>
        <begin position="6"/>
        <end position="25"/>
    </location>
</feature>
<evidence type="ECO:0000256" key="1">
    <source>
        <dbReference type="SAM" id="Phobius"/>
    </source>
</evidence>
<keyword evidence="3" id="KW-1185">Reference proteome</keyword>
<dbReference type="VEuPathDB" id="TriTrypDB:BSAL_60320"/>
<reference evidence="3" key="1">
    <citation type="submission" date="2015-09" db="EMBL/GenBank/DDBJ databases">
        <authorList>
            <consortium name="Pathogen Informatics"/>
        </authorList>
    </citation>
    <scope>NUCLEOTIDE SEQUENCE [LARGE SCALE GENOMIC DNA]</scope>
    <source>
        <strain evidence="3">Lake Konstanz</strain>
    </source>
</reference>
<keyword evidence="1" id="KW-0812">Transmembrane</keyword>
<evidence type="ECO:0000313" key="2">
    <source>
        <dbReference type="EMBL" id="CUF22220.1"/>
    </source>
</evidence>
<keyword evidence="1" id="KW-1133">Transmembrane helix</keyword>
<accession>A0A0S4IU57</accession>